<organism evidence="1 2">
    <name type="scientific">Romanomermis culicivorax</name>
    <name type="common">Nematode worm</name>
    <dbReference type="NCBI Taxonomy" id="13658"/>
    <lineage>
        <taxon>Eukaryota</taxon>
        <taxon>Metazoa</taxon>
        <taxon>Ecdysozoa</taxon>
        <taxon>Nematoda</taxon>
        <taxon>Enoplea</taxon>
        <taxon>Dorylaimia</taxon>
        <taxon>Mermithida</taxon>
        <taxon>Mermithoidea</taxon>
        <taxon>Mermithidae</taxon>
        <taxon>Romanomermis</taxon>
    </lineage>
</organism>
<accession>A0A915I028</accession>
<keyword evidence="1" id="KW-1185">Reference proteome</keyword>
<reference evidence="2" key="1">
    <citation type="submission" date="2022-11" db="UniProtKB">
        <authorList>
            <consortium name="WormBaseParasite"/>
        </authorList>
    </citation>
    <scope>IDENTIFICATION</scope>
</reference>
<evidence type="ECO:0000313" key="1">
    <source>
        <dbReference type="Proteomes" id="UP000887565"/>
    </source>
</evidence>
<sequence length="142" mass="16246">MLTCTTDQKLLTILKIPKKKMEKQKDEWNKSPDVSDDEDPWLQSKKVYKNLKRLQAAIASAIKSGIMHHLTDLLSFPLSPIYKLEVHTHIDAVNDLLLPTDVNDFWIECVAPDQPLGNCTYHGTHYCYLLNTILSILQVDGR</sequence>
<dbReference type="Proteomes" id="UP000887565">
    <property type="component" value="Unplaced"/>
</dbReference>
<protein>
    <submittedName>
        <fullName evidence="2">Uncharacterized protein</fullName>
    </submittedName>
</protein>
<name>A0A915I028_ROMCU</name>
<proteinExistence type="predicted"/>
<dbReference type="AlphaFoldDB" id="A0A915I028"/>
<dbReference type="WBParaSite" id="nRc.2.0.1.t06861-RA">
    <property type="protein sequence ID" value="nRc.2.0.1.t06861-RA"/>
    <property type="gene ID" value="nRc.2.0.1.g06861"/>
</dbReference>
<evidence type="ECO:0000313" key="2">
    <source>
        <dbReference type="WBParaSite" id="nRc.2.0.1.t06861-RA"/>
    </source>
</evidence>